<dbReference type="PROSITE" id="PS50928">
    <property type="entry name" value="ABC_TM1"/>
    <property type="match status" value="1"/>
</dbReference>
<proteinExistence type="inferred from homology"/>
<dbReference type="GO" id="GO:0022857">
    <property type="term" value="F:transmembrane transporter activity"/>
    <property type="evidence" value="ECO:0007669"/>
    <property type="project" value="InterPro"/>
</dbReference>
<keyword evidence="4 8" id="KW-0812">Transmembrane</keyword>
<comment type="similarity">
    <text evidence="8">Belongs to the binding-protein-dependent transport system permease family.</text>
</comment>
<dbReference type="InterPro" id="IPR010065">
    <property type="entry name" value="AA_ABC_transptr_permease_3TM"/>
</dbReference>
<name>A0AAJ1TCW3_9BACL</name>
<dbReference type="GO" id="GO:0043190">
    <property type="term" value="C:ATP-binding cassette (ABC) transporter complex"/>
    <property type="evidence" value="ECO:0007669"/>
    <property type="project" value="InterPro"/>
</dbReference>
<evidence type="ECO:0000256" key="6">
    <source>
        <dbReference type="ARBA" id="ARBA00022989"/>
    </source>
</evidence>
<feature type="domain" description="ABC transmembrane type-1" evidence="9">
    <location>
        <begin position="19"/>
        <end position="206"/>
    </location>
</feature>
<evidence type="ECO:0000259" key="9">
    <source>
        <dbReference type="PROSITE" id="PS50928"/>
    </source>
</evidence>
<dbReference type="Gene3D" id="1.10.3720.10">
    <property type="entry name" value="MetI-like"/>
    <property type="match status" value="1"/>
</dbReference>
<feature type="transmembrane region" description="Helical" evidence="8">
    <location>
        <begin position="20"/>
        <end position="43"/>
    </location>
</feature>
<accession>A0AAJ1TCW3</accession>
<keyword evidence="7 8" id="KW-0472">Membrane</keyword>
<dbReference type="AlphaFoldDB" id="A0AAJ1TCW3"/>
<dbReference type="SUPFAM" id="SSF161098">
    <property type="entry name" value="MetI-like"/>
    <property type="match status" value="1"/>
</dbReference>
<dbReference type="Proteomes" id="UP001238450">
    <property type="component" value="Unassembled WGS sequence"/>
</dbReference>
<reference evidence="10 11" key="1">
    <citation type="submission" date="2023-07" db="EMBL/GenBank/DDBJ databases">
        <title>Genomic Encyclopedia of Type Strains, Phase IV (KMG-IV): sequencing the most valuable type-strain genomes for metagenomic binning, comparative biology and taxonomic classification.</title>
        <authorList>
            <person name="Goeker M."/>
        </authorList>
    </citation>
    <scope>NUCLEOTIDE SEQUENCE [LARGE SCALE GENOMIC DNA]</scope>
    <source>
        <strain evidence="10 11">DSM 46876</strain>
    </source>
</reference>
<evidence type="ECO:0000256" key="3">
    <source>
        <dbReference type="ARBA" id="ARBA00022475"/>
    </source>
</evidence>
<organism evidence="10 11">
    <name type="scientific">Croceifilum oryzae</name>
    <dbReference type="NCBI Taxonomy" id="1553429"/>
    <lineage>
        <taxon>Bacteria</taxon>
        <taxon>Bacillati</taxon>
        <taxon>Bacillota</taxon>
        <taxon>Bacilli</taxon>
        <taxon>Bacillales</taxon>
        <taxon>Thermoactinomycetaceae</taxon>
        <taxon>Croceifilum</taxon>
    </lineage>
</organism>
<dbReference type="InterPro" id="IPR035906">
    <property type="entry name" value="MetI-like_sf"/>
</dbReference>
<evidence type="ECO:0000256" key="2">
    <source>
        <dbReference type="ARBA" id="ARBA00022448"/>
    </source>
</evidence>
<evidence type="ECO:0000313" key="11">
    <source>
        <dbReference type="Proteomes" id="UP001238450"/>
    </source>
</evidence>
<keyword evidence="11" id="KW-1185">Reference proteome</keyword>
<evidence type="ECO:0000313" key="10">
    <source>
        <dbReference type="EMBL" id="MDQ0416079.1"/>
    </source>
</evidence>
<dbReference type="GO" id="GO:0006865">
    <property type="term" value="P:amino acid transport"/>
    <property type="evidence" value="ECO:0007669"/>
    <property type="project" value="UniProtKB-KW"/>
</dbReference>
<evidence type="ECO:0000256" key="8">
    <source>
        <dbReference type="RuleBase" id="RU363032"/>
    </source>
</evidence>
<comment type="caution">
    <text evidence="10">The sequence shown here is derived from an EMBL/GenBank/DDBJ whole genome shotgun (WGS) entry which is preliminary data.</text>
</comment>
<dbReference type="CDD" id="cd06261">
    <property type="entry name" value="TM_PBP2"/>
    <property type="match status" value="1"/>
</dbReference>
<evidence type="ECO:0000256" key="4">
    <source>
        <dbReference type="ARBA" id="ARBA00022692"/>
    </source>
</evidence>
<keyword evidence="3" id="KW-1003">Cell membrane</keyword>
<dbReference type="InterPro" id="IPR043429">
    <property type="entry name" value="ArtM/GltK/GlnP/TcyL/YhdX-like"/>
</dbReference>
<comment type="subcellular location">
    <subcellularLocation>
        <location evidence="1 8">Cell membrane</location>
        <topology evidence="1 8">Multi-pass membrane protein</topology>
    </subcellularLocation>
</comment>
<feature type="transmembrane region" description="Helical" evidence="8">
    <location>
        <begin position="89"/>
        <end position="109"/>
    </location>
</feature>
<dbReference type="PANTHER" id="PTHR30614:SF7">
    <property type="entry name" value="GLUTAMINE ABC TRANSPORTER PERMEASE PROTEIN GLNM-RELATED"/>
    <property type="match status" value="1"/>
</dbReference>
<evidence type="ECO:0000256" key="1">
    <source>
        <dbReference type="ARBA" id="ARBA00004651"/>
    </source>
</evidence>
<keyword evidence="2 8" id="KW-0813">Transport</keyword>
<dbReference type="PANTHER" id="PTHR30614">
    <property type="entry name" value="MEMBRANE COMPONENT OF AMINO ACID ABC TRANSPORTER"/>
    <property type="match status" value="1"/>
</dbReference>
<evidence type="ECO:0000256" key="7">
    <source>
        <dbReference type="ARBA" id="ARBA00023136"/>
    </source>
</evidence>
<dbReference type="Pfam" id="PF00528">
    <property type="entry name" value="BPD_transp_1"/>
    <property type="match status" value="1"/>
</dbReference>
<protein>
    <submittedName>
        <fullName evidence="10">Glutamine transport system permease protein</fullName>
    </submittedName>
</protein>
<dbReference type="FunFam" id="1.10.3720.10:FF:000033">
    <property type="entry name" value="Polar amino acid ABC transporter permease"/>
    <property type="match status" value="1"/>
</dbReference>
<sequence>MNWDFGFIQEYRTEFIDGFFLTLKVSLTALILSLIIGTIIAIFRISSNKALRAFGTSYVEFFRNTPLMVQVFFFYFGLASIGYKLTDFWIGVLGLSIYTAAFIAEIIRAGIQTVPHGQTEAARASGLSFLQTMFHVVLPQAFKLVVPPMCNQFINLVKNSSILSVIAAQDILYVGEQAISEYDPFSVELFVAALYLIITIPLSQGVNLLERRWAKQGTR</sequence>
<keyword evidence="5" id="KW-0029">Amino-acid transport</keyword>
<keyword evidence="6 8" id="KW-1133">Transmembrane helix</keyword>
<feature type="transmembrane region" description="Helical" evidence="8">
    <location>
        <begin position="189"/>
        <end position="209"/>
    </location>
</feature>
<dbReference type="InterPro" id="IPR000515">
    <property type="entry name" value="MetI-like"/>
</dbReference>
<dbReference type="NCBIfam" id="TIGR01726">
    <property type="entry name" value="HEQRo_perm_3TM"/>
    <property type="match status" value="1"/>
</dbReference>
<gene>
    <name evidence="10" type="ORF">J2Z48_000237</name>
</gene>
<evidence type="ECO:0000256" key="5">
    <source>
        <dbReference type="ARBA" id="ARBA00022970"/>
    </source>
</evidence>
<dbReference type="EMBL" id="JAUSUV010000001">
    <property type="protein sequence ID" value="MDQ0416079.1"/>
    <property type="molecule type" value="Genomic_DNA"/>
</dbReference>
<dbReference type="RefSeq" id="WP_307250187.1">
    <property type="nucleotide sequence ID" value="NZ_JAUSUV010000001.1"/>
</dbReference>
<feature type="transmembrane region" description="Helical" evidence="8">
    <location>
        <begin position="64"/>
        <end position="83"/>
    </location>
</feature>